<organism evidence="4 5">
    <name type="scientific">Puccinia graminis f. sp. tritici</name>
    <dbReference type="NCBI Taxonomy" id="56615"/>
    <lineage>
        <taxon>Eukaryota</taxon>
        <taxon>Fungi</taxon>
        <taxon>Dikarya</taxon>
        <taxon>Basidiomycota</taxon>
        <taxon>Pucciniomycotina</taxon>
        <taxon>Pucciniomycetes</taxon>
        <taxon>Pucciniales</taxon>
        <taxon>Pucciniaceae</taxon>
        <taxon>Puccinia</taxon>
    </lineage>
</organism>
<dbReference type="EMBL" id="VSWC01000157">
    <property type="protein sequence ID" value="KAA1074424.1"/>
    <property type="molecule type" value="Genomic_DNA"/>
</dbReference>
<evidence type="ECO:0000313" key="3">
    <source>
        <dbReference type="EMBL" id="KAA1072571.1"/>
    </source>
</evidence>
<evidence type="ECO:0000313" key="4">
    <source>
        <dbReference type="EMBL" id="KAA1074424.1"/>
    </source>
</evidence>
<evidence type="ECO:0000313" key="5">
    <source>
        <dbReference type="Proteomes" id="UP000324748"/>
    </source>
</evidence>
<dbReference type="EMBL" id="VDEP01000478">
    <property type="protein sequence ID" value="KAA1072571.1"/>
    <property type="molecule type" value="Genomic_DNA"/>
</dbReference>
<keyword evidence="1" id="KW-0732">Signal</keyword>
<feature type="chain" id="PRO_5036137221" evidence="1">
    <location>
        <begin position="25"/>
        <end position="108"/>
    </location>
</feature>
<evidence type="ECO:0000313" key="2">
    <source>
        <dbReference type="EMBL" id="KAA1072569.1"/>
    </source>
</evidence>
<dbReference type="Proteomes" id="UP000325313">
    <property type="component" value="Unassembled WGS sequence"/>
</dbReference>
<keyword evidence="5" id="KW-1185">Reference proteome</keyword>
<reference evidence="5 6" key="1">
    <citation type="submission" date="2019-05" db="EMBL/GenBank/DDBJ databases">
        <title>Emergence of the Ug99 lineage of the wheat stem rust pathogen through somatic hybridization.</title>
        <authorList>
            <person name="Li F."/>
            <person name="Upadhyaya N.M."/>
            <person name="Sperschneider J."/>
            <person name="Matny O."/>
            <person name="Nguyen-Phuc H."/>
            <person name="Mago R."/>
            <person name="Raley C."/>
            <person name="Miller M.E."/>
            <person name="Silverstein K.A.T."/>
            <person name="Henningsen E."/>
            <person name="Hirsch C.D."/>
            <person name="Visser B."/>
            <person name="Pretorius Z.A."/>
            <person name="Steffenson B.J."/>
            <person name="Schwessinger B."/>
            <person name="Dodds P.N."/>
            <person name="Figueroa M."/>
        </authorList>
    </citation>
    <scope>NUCLEOTIDE SEQUENCE [LARGE SCALE GENOMIC DNA]</scope>
    <source>
        <strain evidence="4">21-0</strain>
        <strain evidence="2 6">Ug99</strain>
    </source>
</reference>
<dbReference type="EMBL" id="VDEP01000478">
    <property type="protein sequence ID" value="KAA1072569.1"/>
    <property type="molecule type" value="Genomic_DNA"/>
</dbReference>
<accession>A0A5B0MEL7</accession>
<comment type="caution">
    <text evidence="4">The sequence shown here is derived from an EMBL/GenBank/DDBJ whole genome shotgun (WGS) entry which is preliminary data.</text>
</comment>
<dbReference type="AlphaFoldDB" id="A0A5B0MEL7"/>
<evidence type="ECO:0000256" key="1">
    <source>
        <dbReference type="SAM" id="SignalP"/>
    </source>
</evidence>
<proteinExistence type="predicted"/>
<feature type="signal peptide" evidence="1">
    <location>
        <begin position="1"/>
        <end position="24"/>
    </location>
</feature>
<dbReference type="Proteomes" id="UP000324748">
    <property type="component" value="Unassembled WGS sequence"/>
</dbReference>
<evidence type="ECO:0000313" key="6">
    <source>
        <dbReference type="Proteomes" id="UP000325313"/>
    </source>
</evidence>
<name>A0A5B0MEL7_PUCGR</name>
<protein>
    <submittedName>
        <fullName evidence="4">Uncharacterized protein</fullName>
    </submittedName>
</protein>
<sequence length="108" mass="11899">MKCSATAWLWAALIGGALFHQVDAVLECPKCGSAETRAIISRPATTCSRKIICSHGTIIVQKCGYKEAALDLYLCNRGHEWESTDCPQEHELKTCAYRDPRHPPAPEA</sequence>
<gene>
    <name evidence="4" type="ORF">PGT21_004844</name>
    <name evidence="2" type="ORF">PGTUg99_018580</name>
    <name evidence="3" type="ORF">PGTUg99_018738</name>
</gene>